<evidence type="ECO:0000313" key="2">
    <source>
        <dbReference type="EMBL" id="CCI69475.1"/>
    </source>
</evidence>
<keyword evidence="1" id="KW-1133">Transmembrane helix</keyword>
<reference evidence="2" key="2">
    <citation type="submission" date="2012-06" db="EMBL/GenBank/DDBJ databases">
        <authorList>
            <person name="Fan L."/>
        </authorList>
    </citation>
    <scope>NUCLEOTIDE SEQUENCE</scope>
    <source>
        <strain evidence="2">Talmat</strain>
    </source>
</reference>
<protein>
    <submittedName>
        <fullName evidence="2">ATP synthase F0 subunit 8</fullName>
    </submittedName>
</protein>
<keyword evidence="2" id="KW-0496">Mitochondrion</keyword>
<feature type="transmembrane region" description="Helical" evidence="1">
    <location>
        <begin position="6"/>
        <end position="28"/>
    </location>
</feature>
<name>K7ZWL1_9CRUS</name>
<keyword evidence="1" id="KW-0472">Membrane</keyword>
<reference evidence="2" key="1">
    <citation type="journal article" date="2012" name="Curr. Biol.">
        <title>Mitogenomic phylogenetic analysis supports continental-scale vicariance in subterranean thalassoid crustaceans.</title>
        <authorList>
            <person name="Bauza-Ribot M.M."/>
            <person name="Juan C."/>
            <person name="Nardi F."/>
            <person name="Oromi P."/>
            <person name="Pons J."/>
            <person name="Jaume D."/>
        </authorList>
    </citation>
    <scope>NUCLEOTIDE SEQUENCE</scope>
    <source>
        <strain evidence="2">Talmat</strain>
    </source>
</reference>
<dbReference type="AlphaFoldDB" id="K7ZWL1"/>
<organism evidence="2">
    <name type="scientific">Metacrangonyx sp. 3 ssp. 1 MDMBR-2012</name>
    <dbReference type="NCBI Taxonomy" id="1200666"/>
    <lineage>
        <taxon>Eukaryota</taxon>
        <taxon>Metazoa</taxon>
        <taxon>Ecdysozoa</taxon>
        <taxon>Arthropoda</taxon>
        <taxon>Crustacea</taxon>
        <taxon>Multicrustacea</taxon>
        <taxon>Malacostraca</taxon>
        <taxon>Eumalacostraca</taxon>
        <taxon>Peracarida</taxon>
        <taxon>Amphipoda</taxon>
        <taxon>Senticaudata</taxon>
        <taxon>Hadziida</taxon>
        <taxon>Hadzioidea</taxon>
        <taxon>Metacrangonyctidae</taxon>
        <taxon>Metacrangonyx</taxon>
    </lineage>
</organism>
<evidence type="ECO:0000256" key="1">
    <source>
        <dbReference type="SAM" id="Phobius"/>
    </source>
</evidence>
<dbReference type="EMBL" id="HE860511">
    <property type="protein sequence ID" value="CCI69475.1"/>
    <property type="molecule type" value="Genomic_DNA"/>
</dbReference>
<proteinExistence type="predicted"/>
<accession>K7ZWL1</accession>
<geneLocation type="mitochondrion" evidence="2"/>
<keyword evidence="1" id="KW-0812">Transmembrane</keyword>
<gene>
    <name evidence="2" type="primary">atp8</name>
</gene>
<sequence>MPQMAPSMWLLIYVVMCMMILFFNKYLFFSSKSKINFSSASSTNKIMIFLWQ</sequence>